<comment type="caution">
    <text evidence="1">The sequence shown here is derived from an EMBL/GenBank/DDBJ whole genome shotgun (WGS) entry which is preliminary data.</text>
</comment>
<keyword evidence="2" id="KW-1185">Reference proteome</keyword>
<accession>A0ABY1ML40</accession>
<reference evidence="1 2" key="1">
    <citation type="submission" date="2017-04" db="EMBL/GenBank/DDBJ databases">
        <authorList>
            <person name="Varghese N."/>
            <person name="Submissions S."/>
        </authorList>
    </citation>
    <scope>NUCLEOTIDE SEQUENCE [LARGE SCALE GENOMIC DNA]</scope>
    <source>
        <strain evidence="1 2">J3</strain>
    </source>
</reference>
<dbReference type="EMBL" id="FXAV01000032">
    <property type="protein sequence ID" value="SMG58704.1"/>
    <property type="molecule type" value="Genomic_DNA"/>
</dbReference>
<evidence type="ECO:0000313" key="1">
    <source>
        <dbReference type="EMBL" id="SMG58704.1"/>
    </source>
</evidence>
<name>A0ABY1ML40_RHORH</name>
<protein>
    <submittedName>
        <fullName evidence="1">Uncharacterized protein</fullName>
    </submittedName>
</protein>
<organism evidence="1 2">
    <name type="scientific">Rhodococcus rhodochrous J3</name>
    <dbReference type="NCBI Taxonomy" id="903528"/>
    <lineage>
        <taxon>Bacteria</taxon>
        <taxon>Bacillati</taxon>
        <taxon>Actinomycetota</taxon>
        <taxon>Actinomycetes</taxon>
        <taxon>Mycobacteriales</taxon>
        <taxon>Nocardiaceae</taxon>
        <taxon>Rhodococcus</taxon>
    </lineage>
</organism>
<sequence>MSRRDHMGGGGVAEHVEGAELCEQVRGSAGAVDRGDLRALGGVG</sequence>
<evidence type="ECO:0000313" key="2">
    <source>
        <dbReference type="Proteomes" id="UP000193566"/>
    </source>
</evidence>
<gene>
    <name evidence="1" type="ORF">SAMN02745947_05279</name>
</gene>
<dbReference type="Proteomes" id="UP000193566">
    <property type="component" value="Unassembled WGS sequence"/>
</dbReference>
<proteinExistence type="predicted"/>